<protein>
    <recommendedName>
        <fullName evidence="1">Sulfatase N-terminal domain-containing protein</fullName>
    </recommendedName>
</protein>
<dbReference type="Pfam" id="PF00884">
    <property type="entry name" value="Sulfatase"/>
    <property type="match status" value="1"/>
</dbReference>
<reference evidence="2" key="1">
    <citation type="submission" date="2018-05" db="EMBL/GenBank/DDBJ databases">
        <authorList>
            <person name="Lanie J.A."/>
            <person name="Ng W.-L."/>
            <person name="Kazmierczak K.M."/>
            <person name="Andrzejewski T.M."/>
            <person name="Davidsen T.M."/>
            <person name="Wayne K.J."/>
            <person name="Tettelin H."/>
            <person name="Glass J.I."/>
            <person name="Rusch D."/>
            <person name="Podicherti R."/>
            <person name="Tsui H.-C.T."/>
            <person name="Winkler M.E."/>
        </authorList>
    </citation>
    <scope>NUCLEOTIDE SEQUENCE</scope>
</reference>
<dbReference type="EMBL" id="UINC01005929">
    <property type="protein sequence ID" value="SVA24430.1"/>
    <property type="molecule type" value="Genomic_DNA"/>
</dbReference>
<accession>A0A381U875</accession>
<dbReference type="PANTHER" id="PTHR43751">
    <property type="entry name" value="SULFATASE"/>
    <property type="match status" value="1"/>
</dbReference>
<feature type="domain" description="Sulfatase N-terminal" evidence="1">
    <location>
        <begin position="4"/>
        <end position="333"/>
    </location>
</feature>
<gene>
    <name evidence="2" type="ORF">METZ01_LOCUS77284</name>
</gene>
<dbReference type="Gene3D" id="3.40.720.10">
    <property type="entry name" value="Alkaline Phosphatase, subunit A"/>
    <property type="match status" value="2"/>
</dbReference>
<dbReference type="AlphaFoldDB" id="A0A381U875"/>
<dbReference type="InterPro" id="IPR052701">
    <property type="entry name" value="GAG_Ulvan_Degrading_Sulfatases"/>
</dbReference>
<organism evidence="2">
    <name type="scientific">marine metagenome</name>
    <dbReference type="NCBI Taxonomy" id="408172"/>
    <lineage>
        <taxon>unclassified sequences</taxon>
        <taxon>metagenomes</taxon>
        <taxon>ecological metagenomes</taxon>
    </lineage>
</organism>
<dbReference type="SUPFAM" id="SSF53649">
    <property type="entry name" value="Alkaline phosphatase-like"/>
    <property type="match status" value="1"/>
</dbReference>
<sequence length="459" mass="53292">MKKKNVFVIIIDSLRSDKFIGSLKTSHTPNIDKLIENGIYFCNTVSPSDGTLFSWAGIFSGKYSFRTGINLGRFSKVDKKMTTLFHLLKKNGYDFYGHLPEVASKIGLFPNFNNENVFFNKYVNFEDGLGQQIINELSSNLKTPWCYILHSYDLHFPMKIPEKFDEIRYGKIKYERAVSSIDYWIGKFINCIDMKNTLLIITADHATHINEIEMDAETVNTETVNAEKIQMLDSIAPKIGRIIPEKLLPIKSKVFFALEKKRKKQKEKFVSKLNLKPHQLRQIIFQRGDVDKFLYDENIHVPLLIVDSKLTHGTKIEHLTRSIDISPTILDIINSEYKLENVDGVSLLPEINNKKSEERIGFVENTPMIQKKVNLTIGIRTSKFKYFRDRDDLTKRVHLFNLIEDKFEENNIAASRPDIVEKMEKFISKINYKNNLKITTIDKKESEIIENELEKLGYD</sequence>
<evidence type="ECO:0000259" key="1">
    <source>
        <dbReference type="Pfam" id="PF00884"/>
    </source>
</evidence>
<dbReference type="InterPro" id="IPR000917">
    <property type="entry name" value="Sulfatase_N"/>
</dbReference>
<dbReference type="PANTHER" id="PTHR43751:SF3">
    <property type="entry name" value="SULFATASE N-TERMINAL DOMAIN-CONTAINING PROTEIN"/>
    <property type="match status" value="1"/>
</dbReference>
<dbReference type="InterPro" id="IPR017850">
    <property type="entry name" value="Alkaline_phosphatase_core_sf"/>
</dbReference>
<evidence type="ECO:0000313" key="2">
    <source>
        <dbReference type="EMBL" id="SVA24430.1"/>
    </source>
</evidence>
<name>A0A381U875_9ZZZZ</name>
<proteinExistence type="predicted"/>